<protein>
    <submittedName>
        <fullName evidence="1">Uncharacterized protein</fullName>
    </submittedName>
</protein>
<gene>
    <name evidence="1" type="ORF">JT25_000020</name>
    <name evidence="2" type="ORF">JT25_009090</name>
</gene>
<dbReference type="EMBL" id="CP014476">
    <property type="protein sequence ID" value="AMK74884.1"/>
    <property type="molecule type" value="Genomic_DNA"/>
</dbReference>
<evidence type="ECO:0000313" key="3">
    <source>
        <dbReference type="Proteomes" id="UP000030512"/>
    </source>
</evidence>
<reference evidence="1" key="2">
    <citation type="submission" date="2016-02" db="EMBL/GenBank/DDBJ databases">
        <authorList>
            <person name="Wen L."/>
            <person name="He K."/>
            <person name="Yang H."/>
        </authorList>
    </citation>
    <scope>NUCLEOTIDE SEQUENCE</scope>
    <source>
        <strain evidence="1">FJG1</strain>
    </source>
</reference>
<dbReference type="STRING" id="1538553.JT25_000020"/>
<evidence type="ECO:0000313" key="2">
    <source>
        <dbReference type="EMBL" id="AMK76641.1"/>
    </source>
</evidence>
<dbReference type="KEGG" id="mdn:JT25_000020"/>
<dbReference type="AlphaFoldDB" id="A0A140E3B0"/>
<evidence type="ECO:0000313" key="1">
    <source>
        <dbReference type="EMBL" id="AMK74884.1"/>
    </source>
</evidence>
<accession>A0A140E3B0</accession>
<proteinExistence type="predicted"/>
<organism evidence="1 3">
    <name type="scientific">Methylomonas denitrificans</name>
    <dbReference type="NCBI Taxonomy" id="1538553"/>
    <lineage>
        <taxon>Bacteria</taxon>
        <taxon>Pseudomonadati</taxon>
        <taxon>Pseudomonadota</taxon>
        <taxon>Gammaproteobacteria</taxon>
        <taxon>Methylococcales</taxon>
        <taxon>Methylococcaceae</taxon>
        <taxon>Methylomonas</taxon>
    </lineage>
</organism>
<reference evidence="1 3" key="1">
    <citation type="journal article" date="2015" name="Environ. Microbiol.">
        <title>Methane oxidation coupled to nitrate reduction under hypoxia by the Gammaproteobacterium Methylomonas denitrificans, sp. nov. type strain FJG1.</title>
        <authorList>
            <person name="Kits K.D."/>
            <person name="Klotz M.G."/>
            <person name="Stein L.Y."/>
        </authorList>
    </citation>
    <scope>NUCLEOTIDE SEQUENCE [LARGE SCALE GENOMIC DNA]</scope>
    <source>
        <strain evidence="1 3">FJG1</strain>
    </source>
</reference>
<dbReference type="EMBL" id="CP014476">
    <property type="protein sequence ID" value="AMK76641.1"/>
    <property type="molecule type" value="Genomic_DNA"/>
</dbReference>
<keyword evidence="3" id="KW-1185">Reference proteome</keyword>
<sequence length="71" mass="8063">MKKTELLAEFQALTIREARFRTIAECSPVRLWVTGGTGKSQFFHQKWLTFIGLTGKPTPAVLALKILETER</sequence>
<dbReference type="Proteomes" id="UP000030512">
    <property type="component" value="Chromosome"/>
</dbReference>
<dbReference type="KEGG" id="mdn:JT25_009090"/>
<name>A0A140E3B0_9GAMM</name>